<accession>A0A4Y7PLX2</accession>
<dbReference type="EMBL" id="ML170244">
    <property type="protein sequence ID" value="TDL16397.1"/>
    <property type="molecule type" value="Genomic_DNA"/>
</dbReference>
<reference evidence="2 3" key="1">
    <citation type="submission" date="2018-06" db="EMBL/GenBank/DDBJ databases">
        <title>A transcriptomic atlas of mushroom development highlights an independent origin of complex multicellularity.</title>
        <authorList>
            <consortium name="DOE Joint Genome Institute"/>
            <person name="Krizsan K."/>
            <person name="Almasi E."/>
            <person name="Merenyi Z."/>
            <person name="Sahu N."/>
            <person name="Viragh M."/>
            <person name="Koszo T."/>
            <person name="Mondo S."/>
            <person name="Kiss B."/>
            <person name="Balint B."/>
            <person name="Kues U."/>
            <person name="Barry K."/>
            <person name="Hegedus J.C."/>
            <person name="Henrissat B."/>
            <person name="Johnson J."/>
            <person name="Lipzen A."/>
            <person name="Ohm R."/>
            <person name="Nagy I."/>
            <person name="Pangilinan J."/>
            <person name="Yan J."/>
            <person name="Xiong Y."/>
            <person name="Grigoriev I.V."/>
            <person name="Hibbett D.S."/>
            <person name="Nagy L.G."/>
        </authorList>
    </citation>
    <scope>NUCLEOTIDE SEQUENCE [LARGE SCALE GENOMIC DNA]</scope>
    <source>
        <strain evidence="2 3">SZMC22713</strain>
    </source>
</reference>
<dbReference type="VEuPathDB" id="FungiDB:BD410DRAFT_795415"/>
<organism evidence="2 3">
    <name type="scientific">Rickenella mellea</name>
    <dbReference type="NCBI Taxonomy" id="50990"/>
    <lineage>
        <taxon>Eukaryota</taxon>
        <taxon>Fungi</taxon>
        <taxon>Dikarya</taxon>
        <taxon>Basidiomycota</taxon>
        <taxon>Agaricomycotina</taxon>
        <taxon>Agaricomycetes</taxon>
        <taxon>Hymenochaetales</taxon>
        <taxon>Rickenellaceae</taxon>
        <taxon>Rickenella</taxon>
    </lineage>
</organism>
<sequence length="64" mass="7203">MEVKLDEKTHHRASPTSPTQRAPHYANQSDKKRMSTLRPPNTAPSRQSRVSKNLSDSPTTSQKC</sequence>
<feature type="region of interest" description="Disordered" evidence="1">
    <location>
        <begin position="1"/>
        <end position="64"/>
    </location>
</feature>
<keyword evidence="3" id="KW-1185">Reference proteome</keyword>
<dbReference type="Proteomes" id="UP000294933">
    <property type="component" value="Unassembled WGS sequence"/>
</dbReference>
<protein>
    <submittedName>
        <fullName evidence="2">Uncharacterized protein</fullName>
    </submittedName>
</protein>
<feature type="compositionally biased region" description="Polar residues" evidence="1">
    <location>
        <begin position="43"/>
        <end position="64"/>
    </location>
</feature>
<gene>
    <name evidence="2" type="ORF">BD410DRAFT_795415</name>
</gene>
<evidence type="ECO:0000313" key="2">
    <source>
        <dbReference type="EMBL" id="TDL16397.1"/>
    </source>
</evidence>
<name>A0A4Y7PLX2_9AGAM</name>
<dbReference type="AlphaFoldDB" id="A0A4Y7PLX2"/>
<proteinExistence type="predicted"/>
<evidence type="ECO:0000313" key="3">
    <source>
        <dbReference type="Proteomes" id="UP000294933"/>
    </source>
</evidence>
<evidence type="ECO:0000256" key="1">
    <source>
        <dbReference type="SAM" id="MobiDB-lite"/>
    </source>
</evidence>